<dbReference type="PATRIC" id="fig|270351.10.peg.925"/>
<dbReference type="STRING" id="270351.Maq22A_c04800"/>
<evidence type="ECO:0000313" key="1">
    <source>
        <dbReference type="EMBL" id="BAQ44366.1"/>
    </source>
</evidence>
<proteinExistence type="predicted"/>
<protein>
    <submittedName>
        <fullName evidence="1">Uncharacterized protein</fullName>
    </submittedName>
</protein>
<dbReference type="Proteomes" id="UP000061432">
    <property type="component" value="Chromosome"/>
</dbReference>
<evidence type="ECO:0000313" key="2">
    <source>
        <dbReference type="Proteomes" id="UP000061432"/>
    </source>
</evidence>
<sequence length="135" mass="14359">MSFVGAFNRNSPLVSGPALIELRRATRLADARAALSVAEVSLDALTVRVAGGAIRLVRGQDDLVTVTDAVRAVFAARAAIDELRFELLGVEPDRLNPNDEDDVASALMGMIRASEQGLPDLTTHDAATYRSQVQG</sequence>
<dbReference type="EMBL" id="AP014704">
    <property type="protein sequence ID" value="BAQ44366.1"/>
    <property type="molecule type" value="Genomic_DNA"/>
</dbReference>
<name>A0A0C6EWG1_9HYPH</name>
<gene>
    <name evidence="1" type="ORF">Maq22A_c04800</name>
</gene>
<reference evidence="1 2" key="1">
    <citation type="journal article" date="2015" name="Genome Announc.">
        <title>Complete Genome Sequence of Methylobacterium aquaticum Strain 22A, Isolated from Racomitrium japonicum Moss.</title>
        <authorList>
            <person name="Tani A."/>
            <person name="Ogura Y."/>
            <person name="Hayashi T."/>
            <person name="Kimbara K."/>
        </authorList>
    </citation>
    <scope>NUCLEOTIDE SEQUENCE [LARGE SCALE GENOMIC DNA]</scope>
    <source>
        <strain evidence="1 2">MA-22A</strain>
    </source>
</reference>
<reference evidence="2" key="2">
    <citation type="submission" date="2015-01" db="EMBL/GenBank/DDBJ databases">
        <title>Complete genome sequence of Methylobacterium aquaticum strain 22A.</title>
        <authorList>
            <person name="Tani A."/>
            <person name="Ogura Y."/>
            <person name="Hayashi T."/>
        </authorList>
    </citation>
    <scope>NUCLEOTIDE SEQUENCE [LARGE SCALE GENOMIC DNA]</scope>
    <source>
        <strain evidence="2">MA-22A</strain>
    </source>
</reference>
<accession>A0A0C6EWG1</accession>
<dbReference type="AlphaFoldDB" id="A0A0C6EWG1"/>
<dbReference type="RefSeq" id="WP_060845893.1">
    <property type="nucleotide sequence ID" value="NZ_AP014704.1"/>
</dbReference>
<dbReference type="KEGG" id="maqu:Maq22A_c04800"/>
<organism evidence="1 2">
    <name type="scientific">Methylobacterium aquaticum</name>
    <dbReference type="NCBI Taxonomy" id="270351"/>
    <lineage>
        <taxon>Bacteria</taxon>
        <taxon>Pseudomonadati</taxon>
        <taxon>Pseudomonadota</taxon>
        <taxon>Alphaproteobacteria</taxon>
        <taxon>Hyphomicrobiales</taxon>
        <taxon>Methylobacteriaceae</taxon>
        <taxon>Methylobacterium</taxon>
    </lineage>
</organism>